<dbReference type="OrthoDB" id="565387at2"/>
<dbReference type="GO" id="GO:0003676">
    <property type="term" value="F:nucleic acid binding"/>
    <property type="evidence" value="ECO:0007669"/>
    <property type="project" value="InterPro"/>
</dbReference>
<dbReference type="InterPro" id="IPR036397">
    <property type="entry name" value="RNaseH_sf"/>
</dbReference>
<proteinExistence type="predicted"/>
<gene>
    <name evidence="2" type="ORF">HCUR_00655</name>
</gene>
<keyword evidence="3" id="KW-1185">Reference proteome</keyword>
<dbReference type="Pfam" id="PF13358">
    <property type="entry name" value="DDE_3"/>
    <property type="match status" value="1"/>
</dbReference>
<accession>A0A2S5R996</accession>
<dbReference type="PANTHER" id="PTHR46564:SF1">
    <property type="entry name" value="TRANSPOSASE"/>
    <property type="match status" value="1"/>
</dbReference>
<dbReference type="Gene3D" id="3.30.420.10">
    <property type="entry name" value="Ribonuclease H-like superfamily/Ribonuclease H"/>
    <property type="match status" value="1"/>
</dbReference>
<dbReference type="InterPro" id="IPR038717">
    <property type="entry name" value="Tc1-like_DDE_dom"/>
</dbReference>
<evidence type="ECO:0000313" key="3">
    <source>
        <dbReference type="Proteomes" id="UP000239425"/>
    </source>
</evidence>
<protein>
    <recommendedName>
        <fullName evidence="1">Tc1-like transposase DDE domain-containing protein</fullName>
    </recommendedName>
</protein>
<comment type="caution">
    <text evidence="2">The sequence shown here is derived from an EMBL/GenBank/DDBJ whole genome shotgun (WGS) entry which is preliminary data.</text>
</comment>
<sequence>MQRCYEKQDWGAKNRTNPNALGALMGSNLGAIRLLTDSVEVLMCWVAQMFLPNIPENCGIVMDNTAFHQGKAMQKIIKNAGHTLFYLPPYYPDLNPIEKQ</sequence>
<dbReference type="Proteomes" id="UP000239425">
    <property type="component" value="Unassembled WGS sequence"/>
</dbReference>
<dbReference type="PANTHER" id="PTHR46564">
    <property type="entry name" value="TRANSPOSASE"/>
    <property type="match status" value="1"/>
</dbReference>
<reference evidence="2 3" key="1">
    <citation type="submission" date="2017-11" db="EMBL/GenBank/DDBJ databases">
        <title>Comparative genomic analysis of Holospora spp., intranuclear symbionts of paramecia.</title>
        <authorList>
            <person name="Garushyants S.K."/>
            <person name="Beliavskaya A."/>
            <person name="Malko D.B."/>
            <person name="Logacheva M.D."/>
            <person name="Rautian M.S."/>
            <person name="Gelfand M.S."/>
        </authorList>
    </citation>
    <scope>NUCLEOTIDE SEQUENCE [LARGE SCALE GENOMIC DNA]</scope>
    <source>
        <strain evidence="3">02AZ16</strain>
    </source>
</reference>
<dbReference type="EMBL" id="PHHC01000080">
    <property type="protein sequence ID" value="PPE03877.1"/>
    <property type="molecule type" value="Genomic_DNA"/>
</dbReference>
<name>A0A2S5R996_9PROT</name>
<dbReference type="AlphaFoldDB" id="A0A2S5R996"/>
<feature type="domain" description="Tc1-like transposase DDE" evidence="1">
    <location>
        <begin position="57"/>
        <end position="99"/>
    </location>
</feature>
<organism evidence="2 3">
    <name type="scientific">Holospora curviuscula</name>
    <dbReference type="NCBI Taxonomy" id="1082868"/>
    <lineage>
        <taxon>Bacteria</taxon>
        <taxon>Pseudomonadati</taxon>
        <taxon>Pseudomonadota</taxon>
        <taxon>Alphaproteobacteria</taxon>
        <taxon>Holosporales</taxon>
        <taxon>Holosporaceae</taxon>
        <taxon>Holospora</taxon>
    </lineage>
</organism>
<evidence type="ECO:0000313" key="2">
    <source>
        <dbReference type="EMBL" id="PPE03877.1"/>
    </source>
</evidence>
<evidence type="ECO:0000259" key="1">
    <source>
        <dbReference type="Pfam" id="PF13358"/>
    </source>
</evidence>